<dbReference type="GO" id="GO:0016787">
    <property type="term" value="F:hydrolase activity"/>
    <property type="evidence" value="ECO:0007669"/>
    <property type="project" value="UniProtKB-KW"/>
</dbReference>
<dbReference type="InterPro" id="IPR029058">
    <property type="entry name" value="AB_hydrolase_fold"/>
</dbReference>
<dbReference type="PRINTS" id="PR00111">
    <property type="entry name" value="ABHYDROLASE"/>
</dbReference>
<dbReference type="InterPro" id="IPR000073">
    <property type="entry name" value="AB_hydrolase_1"/>
</dbReference>
<dbReference type="OrthoDB" id="9806902at2"/>
<proteinExistence type="predicted"/>
<dbReference type="Gene3D" id="3.40.50.1820">
    <property type="entry name" value="alpha/beta hydrolase"/>
    <property type="match status" value="1"/>
</dbReference>
<evidence type="ECO:0000313" key="2">
    <source>
        <dbReference type="EMBL" id="TDC06970.1"/>
    </source>
</evidence>
<keyword evidence="2" id="KW-0378">Hydrolase</keyword>
<protein>
    <submittedName>
        <fullName evidence="2">Alpha/beta fold hydrolase</fullName>
    </submittedName>
</protein>
<organism evidence="2 3">
    <name type="scientific">Actinomadura bangladeshensis</name>
    <dbReference type="NCBI Taxonomy" id="453573"/>
    <lineage>
        <taxon>Bacteria</taxon>
        <taxon>Bacillati</taxon>
        <taxon>Actinomycetota</taxon>
        <taxon>Actinomycetes</taxon>
        <taxon>Streptosporangiales</taxon>
        <taxon>Thermomonosporaceae</taxon>
        <taxon>Actinomadura</taxon>
    </lineage>
</organism>
<reference evidence="2 3" key="1">
    <citation type="submission" date="2019-03" db="EMBL/GenBank/DDBJ databases">
        <title>Draft genome sequences of novel Actinobacteria.</title>
        <authorList>
            <person name="Sahin N."/>
            <person name="Ay H."/>
            <person name="Saygin H."/>
        </authorList>
    </citation>
    <scope>NUCLEOTIDE SEQUENCE [LARGE SCALE GENOMIC DNA]</scope>
    <source>
        <strain evidence="2 3">DSM 45347</strain>
    </source>
</reference>
<dbReference type="AlphaFoldDB" id="A0A4R4NHB1"/>
<dbReference type="SUPFAM" id="SSF53474">
    <property type="entry name" value="alpha/beta-Hydrolases"/>
    <property type="match status" value="1"/>
</dbReference>
<feature type="domain" description="Serine aminopeptidase S33" evidence="1">
    <location>
        <begin position="25"/>
        <end position="251"/>
    </location>
</feature>
<dbReference type="RefSeq" id="WP_131944100.1">
    <property type="nucleotide sequence ID" value="NZ_BAAAMX010000011.1"/>
</dbReference>
<dbReference type="PANTHER" id="PTHR11614">
    <property type="entry name" value="PHOSPHOLIPASE-RELATED"/>
    <property type="match status" value="1"/>
</dbReference>
<dbReference type="InterPro" id="IPR022742">
    <property type="entry name" value="Hydrolase_4"/>
</dbReference>
<dbReference type="Pfam" id="PF12146">
    <property type="entry name" value="Hydrolase_4"/>
    <property type="match status" value="1"/>
</dbReference>
<accession>A0A4R4NHB1</accession>
<comment type="caution">
    <text evidence="2">The sequence shown here is derived from an EMBL/GenBank/DDBJ whole genome shotgun (WGS) entry which is preliminary data.</text>
</comment>
<evidence type="ECO:0000313" key="3">
    <source>
        <dbReference type="Proteomes" id="UP000295431"/>
    </source>
</evidence>
<dbReference type="EMBL" id="SMJW01000253">
    <property type="protein sequence ID" value="TDC06970.1"/>
    <property type="molecule type" value="Genomic_DNA"/>
</dbReference>
<sequence>MTTVREWEFAGTRGAVTARIWADGDPRYIAVLVHGYGEHLGRYDHVADVLVRHGAVVCGPDHMGHGRSAGDRVLIEDYEDVVADVATVVESARGDHPGLPVVMIGHSMGGLIAARYAQLHGGGLAALVLSGPVLGRWHAVDELLPLDEMPDAPIDTATLSRDPAVGKAYTEDPLVWHGPFKKPTIEALDAALRRIGDHGSLGALPTLHVHGEDDRLVPLEGTLTGIEAIRGAGLTQRIYPAARHEVFNETNRDEVLADVTAFIDRALGA</sequence>
<gene>
    <name evidence="2" type="ORF">E1284_33085</name>
</gene>
<dbReference type="InterPro" id="IPR051044">
    <property type="entry name" value="MAG_DAG_Lipase"/>
</dbReference>
<keyword evidence="3" id="KW-1185">Reference proteome</keyword>
<dbReference type="Proteomes" id="UP000295431">
    <property type="component" value="Unassembled WGS sequence"/>
</dbReference>
<evidence type="ECO:0000259" key="1">
    <source>
        <dbReference type="Pfam" id="PF12146"/>
    </source>
</evidence>
<name>A0A4R4NHB1_9ACTN</name>